<comment type="caution">
    <text evidence="8">The sequence shown here is derived from an EMBL/GenBank/DDBJ whole genome shotgun (WGS) entry which is preliminary data.</text>
</comment>
<feature type="region of interest" description="Disordered" evidence="6">
    <location>
        <begin position="597"/>
        <end position="628"/>
    </location>
</feature>
<evidence type="ECO:0000256" key="6">
    <source>
        <dbReference type="SAM" id="MobiDB-lite"/>
    </source>
</evidence>
<dbReference type="InterPro" id="IPR029041">
    <property type="entry name" value="FAD-linked_oxidoreductase-like"/>
</dbReference>
<dbReference type="EMBL" id="LNZH02000149">
    <property type="protein sequence ID" value="OCB89762.1"/>
    <property type="molecule type" value="Genomic_DNA"/>
</dbReference>
<keyword evidence="3 5" id="KW-0560">Oxidoreductase</keyword>
<comment type="function">
    <text evidence="5">Converts proline to delta-1-pyrroline-5-carboxylate.</text>
</comment>
<dbReference type="GO" id="GO:0005739">
    <property type="term" value="C:mitochondrion"/>
    <property type="evidence" value="ECO:0007669"/>
    <property type="project" value="TreeGrafter"/>
</dbReference>
<dbReference type="Proteomes" id="UP000757232">
    <property type="component" value="Unassembled WGS sequence"/>
</dbReference>
<dbReference type="GO" id="GO:0071949">
    <property type="term" value="F:FAD binding"/>
    <property type="evidence" value="ECO:0007669"/>
    <property type="project" value="TreeGrafter"/>
</dbReference>
<dbReference type="EC" id="1.5.5.2" evidence="2 5"/>
<evidence type="ECO:0000256" key="3">
    <source>
        <dbReference type="ARBA" id="ARBA00023002"/>
    </source>
</evidence>
<keyword evidence="5" id="KW-0274">FAD</keyword>
<evidence type="ECO:0000256" key="4">
    <source>
        <dbReference type="ARBA" id="ARBA00023062"/>
    </source>
</evidence>
<dbReference type="SUPFAM" id="SSF51730">
    <property type="entry name" value="FAD-linked oxidoreductase"/>
    <property type="match status" value="1"/>
</dbReference>
<dbReference type="AlphaFoldDB" id="A0A9Q5N7E2"/>
<reference evidence="8" key="1">
    <citation type="submission" date="2016-06" db="EMBL/GenBank/DDBJ databases">
        <title>Draft Genome sequence of the fungus Inonotus baumii.</title>
        <authorList>
            <person name="Zhu H."/>
            <person name="Lin W."/>
        </authorList>
    </citation>
    <scope>NUCLEOTIDE SEQUENCE</scope>
    <source>
        <strain evidence="8">821</strain>
    </source>
</reference>
<evidence type="ECO:0000313" key="9">
    <source>
        <dbReference type="Proteomes" id="UP000757232"/>
    </source>
</evidence>
<accession>A0A9Q5N7E2</accession>
<dbReference type="Gene3D" id="3.20.20.220">
    <property type="match status" value="1"/>
</dbReference>
<dbReference type="GO" id="GO:0010133">
    <property type="term" value="P:L-proline catabolic process to L-glutamate"/>
    <property type="evidence" value="ECO:0007669"/>
    <property type="project" value="TreeGrafter"/>
</dbReference>
<organism evidence="8 9">
    <name type="scientific">Sanghuangporus baumii</name>
    <name type="common">Phellinus baumii</name>
    <dbReference type="NCBI Taxonomy" id="108892"/>
    <lineage>
        <taxon>Eukaryota</taxon>
        <taxon>Fungi</taxon>
        <taxon>Dikarya</taxon>
        <taxon>Basidiomycota</taxon>
        <taxon>Agaricomycotina</taxon>
        <taxon>Agaricomycetes</taxon>
        <taxon>Hymenochaetales</taxon>
        <taxon>Hymenochaetaceae</taxon>
        <taxon>Sanghuangporus</taxon>
    </lineage>
</organism>
<dbReference type="InterPro" id="IPR015659">
    <property type="entry name" value="Proline_oxidase"/>
</dbReference>
<evidence type="ECO:0000313" key="8">
    <source>
        <dbReference type="EMBL" id="OCB89762.1"/>
    </source>
</evidence>
<dbReference type="OrthoDB" id="5464at2759"/>
<dbReference type="InterPro" id="IPR002872">
    <property type="entry name" value="Proline_DH_dom"/>
</dbReference>
<comment type="catalytic activity">
    <reaction evidence="5">
        <text>L-proline + a quinone = (S)-1-pyrroline-5-carboxylate + a quinol + H(+)</text>
        <dbReference type="Rhea" id="RHEA:23784"/>
        <dbReference type="ChEBI" id="CHEBI:15378"/>
        <dbReference type="ChEBI" id="CHEBI:17388"/>
        <dbReference type="ChEBI" id="CHEBI:24646"/>
        <dbReference type="ChEBI" id="CHEBI:60039"/>
        <dbReference type="ChEBI" id="CHEBI:132124"/>
        <dbReference type="EC" id="1.5.5.2"/>
    </reaction>
</comment>
<evidence type="ECO:0000256" key="1">
    <source>
        <dbReference type="ARBA" id="ARBA00005869"/>
    </source>
</evidence>
<feature type="domain" description="Proline dehydrogenase" evidence="7">
    <location>
        <begin position="233"/>
        <end position="501"/>
    </location>
</feature>
<sequence>MFALRRVVTRSRPPSVNAARCTRPTARRAITSLTPLSPRRGRPRLLGTLALTSAVTGSAYLYLHQPVSLDSSSPFNNETENEEPLSTLLRTYIVYSMCSIPWLVDNSSKILDVLMSIPLVKQVTEAFVRATFFAQVSIDFVGGETAQDMLRVLERMRTENKGAIIHFSAEVDEHASSASADFFSSSKKLVNTEVIKEFTKCIDTAGDFEDSWQAKIRKGETGEELGGRKTFVAMKLTALIPNANTLLNFSKHLTRTRSKSSPNVPFPGAPRPTDLDILSVDPFDLPPTCPLTKEDLESLNALKEELFKLCRRAKERGVSVCIDAEYSWYQPAIEAFQLALMREFNRVEPSTRKDVVPEISVLPSGQPQIYGTAPEHLEQTLRDAEEGRYSLGVKLVRGAYHESETTSHRHSQSHTSSSSSISPDPLPPVWATKAETDACFDQCARILVRRLALDVAEESKQANSKGRGGGRVRYVPRLALIFGTHNPGSCELVLNALVDEGLAVRARPTSTSPTGEEKSKEGKIEIKPSALRRVCVGQLYGMCDALSTSLTRRTINTTSSGEEPPQTQPFVIKCTPYGPLARVMPYLSRRALENKSVLGGSQSASSPDSSSSLESGGVGGARGERERARREIARRIRRFFGF</sequence>
<keyword evidence="4 5" id="KW-0642">Proline metabolism</keyword>
<dbReference type="PANTHER" id="PTHR13914:SF0">
    <property type="entry name" value="PROLINE DEHYDROGENASE 1, MITOCHONDRIAL"/>
    <property type="match status" value="1"/>
</dbReference>
<evidence type="ECO:0000259" key="7">
    <source>
        <dbReference type="Pfam" id="PF01619"/>
    </source>
</evidence>
<protein>
    <recommendedName>
        <fullName evidence="2 5">Proline dehydrogenase</fullName>
        <ecNumber evidence="2 5">1.5.5.2</ecNumber>
    </recommendedName>
</protein>
<feature type="domain" description="Proline dehydrogenase" evidence="7">
    <location>
        <begin position="533"/>
        <end position="598"/>
    </location>
</feature>
<comment type="cofactor">
    <cofactor evidence="5">
        <name>FAD</name>
        <dbReference type="ChEBI" id="CHEBI:57692"/>
    </cofactor>
</comment>
<feature type="compositionally biased region" description="Low complexity" evidence="6">
    <location>
        <begin position="413"/>
        <end position="422"/>
    </location>
</feature>
<keyword evidence="9" id="KW-1185">Reference proteome</keyword>
<dbReference type="Pfam" id="PF01619">
    <property type="entry name" value="Pro_dh"/>
    <property type="match status" value="2"/>
</dbReference>
<keyword evidence="5" id="KW-0285">Flavoprotein</keyword>
<dbReference type="GO" id="GO:0004657">
    <property type="term" value="F:proline dehydrogenase activity"/>
    <property type="evidence" value="ECO:0007669"/>
    <property type="project" value="UniProtKB-EC"/>
</dbReference>
<evidence type="ECO:0000256" key="5">
    <source>
        <dbReference type="RuleBase" id="RU364054"/>
    </source>
</evidence>
<name>A0A9Q5N7E2_SANBA</name>
<evidence type="ECO:0000256" key="2">
    <source>
        <dbReference type="ARBA" id="ARBA00012695"/>
    </source>
</evidence>
<gene>
    <name evidence="8" type="ORF">A7U60_g3022</name>
</gene>
<comment type="similarity">
    <text evidence="1 5">Belongs to the proline oxidase family.</text>
</comment>
<dbReference type="PANTHER" id="PTHR13914">
    <property type="entry name" value="PROLINE OXIDASE"/>
    <property type="match status" value="1"/>
</dbReference>
<feature type="region of interest" description="Disordered" evidence="6">
    <location>
        <begin position="402"/>
        <end position="428"/>
    </location>
</feature>
<feature type="compositionally biased region" description="Low complexity" evidence="6">
    <location>
        <begin position="599"/>
        <end position="615"/>
    </location>
</feature>
<proteinExistence type="inferred from homology"/>